<dbReference type="OrthoDB" id="6101150at2759"/>
<feature type="non-terminal residue" evidence="1">
    <location>
        <position position="124"/>
    </location>
</feature>
<dbReference type="EMBL" id="REGN01003854">
    <property type="protein sequence ID" value="RNA20437.1"/>
    <property type="molecule type" value="Genomic_DNA"/>
</dbReference>
<keyword evidence="2" id="KW-1185">Reference proteome</keyword>
<protein>
    <submittedName>
        <fullName evidence="1">Uncharacterized protein</fullName>
    </submittedName>
</protein>
<reference evidence="1 2" key="1">
    <citation type="journal article" date="2018" name="Sci. Rep.">
        <title>Genomic signatures of local adaptation to the degree of environmental predictability in rotifers.</title>
        <authorList>
            <person name="Franch-Gras L."/>
            <person name="Hahn C."/>
            <person name="Garcia-Roger E.M."/>
            <person name="Carmona M.J."/>
            <person name="Serra M."/>
            <person name="Gomez A."/>
        </authorList>
    </citation>
    <scope>NUCLEOTIDE SEQUENCE [LARGE SCALE GENOMIC DNA]</scope>
    <source>
        <strain evidence="1">HYR1</strain>
    </source>
</reference>
<dbReference type="AlphaFoldDB" id="A0A3M7RA78"/>
<evidence type="ECO:0000313" key="1">
    <source>
        <dbReference type="EMBL" id="RNA20437.1"/>
    </source>
</evidence>
<gene>
    <name evidence="1" type="ORF">BpHYR1_053777</name>
</gene>
<comment type="caution">
    <text evidence="1">The sequence shown here is derived from an EMBL/GenBank/DDBJ whole genome shotgun (WGS) entry which is preliminary data.</text>
</comment>
<evidence type="ECO:0000313" key="2">
    <source>
        <dbReference type="Proteomes" id="UP000276133"/>
    </source>
</evidence>
<name>A0A3M7RA78_BRAPC</name>
<dbReference type="Proteomes" id="UP000276133">
    <property type="component" value="Unassembled WGS sequence"/>
</dbReference>
<organism evidence="1 2">
    <name type="scientific">Brachionus plicatilis</name>
    <name type="common">Marine rotifer</name>
    <name type="synonym">Brachionus muelleri</name>
    <dbReference type="NCBI Taxonomy" id="10195"/>
    <lineage>
        <taxon>Eukaryota</taxon>
        <taxon>Metazoa</taxon>
        <taxon>Spiralia</taxon>
        <taxon>Gnathifera</taxon>
        <taxon>Rotifera</taxon>
        <taxon>Eurotatoria</taxon>
        <taxon>Monogononta</taxon>
        <taxon>Pseudotrocha</taxon>
        <taxon>Ploima</taxon>
        <taxon>Brachionidae</taxon>
        <taxon>Brachionus</taxon>
    </lineage>
</organism>
<accession>A0A3M7RA78</accession>
<proteinExistence type="predicted"/>
<sequence>MNGHSYQINILLKTKDDPSLSFQLAIEHPFSKNSQLRKKRTICSCSNLIDVNNQDDELNCDIKCNGNLNQTCGGYFRNSIYHIINLKFDLLCPKTGEKYQEISCLINVTSDHHYDFNYTLLVDF</sequence>